<dbReference type="EMBL" id="FOTW01000028">
    <property type="protein sequence ID" value="SFM68490.1"/>
    <property type="molecule type" value="Genomic_DNA"/>
</dbReference>
<sequence length="143" mass="16023">MRFPHIALPILASLLAPHAIGAIQRVECPSEIPVSSLKMIDTRPGWKTFISAPLFLHDAAPTDGPPERLGTQMGERIRKTKSEWAYRYSLEGPFPEGKWFQCDYGMLNEFSLSKRLDDDTKECAVTGRKGEKAGQNVFDIVCK</sequence>
<dbReference type="RefSeq" id="WP_093390361.1">
    <property type="nucleotide sequence ID" value="NZ_FOTW01000028.1"/>
</dbReference>
<dbReference type="Proteomes" id="UP000199470">
    <property type="component" value="Unassembled WGS sequence"/>
</dbReference>
<accession>A0A1I4SVW9</accession>
<keyword evidence="2" id="KW-1185">Reference proteome</keyword>
<protein>
    <submittedName>
        <fullName evidence="1">Uncharacterized protein</fullName>
    </submittedName>
</protein>
<evidence type="ECO:0000313" key="1">
    <source>
        <dbReference type="EMBL" id="SFM68490.1"/>
    </source>
</evidence>
<proteinExistence type="predicted"/>
<name>A0A1I4SVW9_9BURK</name>
<reference evidence="1 2" key="1">
    <citation type="submission" date="2016-10" db="EMBL/GenBank/DDBJ databases">
        <authorList>
            <person name="de Groot N.N."/>
        </authorList>
    </citation>
    <scope>NUCLEOTIDE SEQUENCE [LARGE SCALE GENOMIC DNA]</scope>
    <source>
        <strain evidence="1 2">ATCC 43154</strain>
    </source>
</reference>
<dbReference type="NCBIfam" id="NF042415">
    <property type="entry name" value="STY0301_fam"/>
    <property type="match status" value="1"/>
</dbReference>
<dbReference type="AlphaFoldDB" id="A0A1I4SVW9"/>
<gene>
    <name evidence="1" type="ORF">SAMN02982985_04936</name>
</gene>
<organism evidence="1 2">
    <name type="scientific">Rugamonas rubra</name>
    <dbReference type="NCBI Taxonomy" id="758825"/>
    <lineage>
        <taxon>Bacteria</taxon>
        <taxon>Pseudomonadati</taxon>
        <taxon>Pseudomonadota</taxon>
        <taxon>Betaproteobacteria</taxon>
        <taxon>Burkholderiales</taxon>
        <taxon>Oxalobacteraceae</taxon>
        <taxon>Telluria group</taxon>
        <taxon>Rugamonas</taxon>
    </lineage>
</organism>
<dbReference type="OrthoDB" id="8812558at2"/>
<dbReference type="InterPro" id="IPR049973">
    <property type="entry name" value="STY0301-like"/>
</dbReference>
<evidence type="ECO:0000313" key="2">
    <source>
        <dbReference type="Proteomes" id="UP000199470"/>
    </source>
</evidence>